<dbReference type="InterPro" id="IPR035905">
    <property type="entry name" value="Barstar-like_sf"/>
</dbReference>
<organism evidence="3 4">
    <name type="scientific">Marinobacter vinifirmus</name>
    <dbReference type="NCBI Taxonomy" id="355591"/>
    <lineage>
        <taxon>Bacteria</taxon>
        <taxon>Pseudomonadati</taxon>
        <taxon>Pseudomonadota</taxon>
        <taxon>Gammaproteobacteria</taxon>
        <taxon>Pseudomonadales</taxon>
        <taxon>Marinobacteraceae</taxon>
        <taxon>Marinobacter</taxon>
    </lineage>
</organism>
<dbReference type="Pfam" id="PF01337">
    <property type="entry name" value="Barstar"/>
    <property type="match status" value="1"/>
</dbReference>
<evidence type="ECO:0000313" key="3">
    <source>
        <dbReference type="EMBL" id="OZC37728.1"/>
    </source>
</evidence>
<comment type="similarity">
    <text evidence="1">Belongs to the barstar family.</text>
</comment>
<dbReference type="AlphaFoldDB" id="A0A7Z1DXA6"/>
<reference evidence="3 4" key="1">
    <citation type="submission" date="2017-06" db="EMBL/GenBank/DDBJ databases">
        <title>Draft genome sequence of the halophilic bacterium Marinobacter vinifirmus FB1.</title>
        <authorList>
            <person name="Stepanov V.G."/>
            <person name="Roberts D.J."/>
            <person name="Fox G.E."/>
        </authorList>
    </citation>
    <scope>NUCLEOTIDE SEQUENCE [LARGE SCALE GENOMIC DNA]</scope>
    <source>
        <strain evidence="3 4">FB1</strain>
    </source>
</reference>
<dbReference type="SUPFAM" id="SSF52038">
    <property type="entry name" value="Barstar-related"/>
    <property type="match status" value="1"/>
</dbReference>
<evidence type="ECO:0000313" key="4">
    <source>
        <dbReference type="Proteomes" id="UP000216984"/>
    </source>
</evidence>
<dbReference type="Proteomes" id="UP000216984">
    <property type="component" value="Unassembled WGS sequence"/>
</dbReference>
<protein>
    <recommendedName>
        <fullName evidence="2">Barstar (barnase inhibitor) domain-containing protein</fullName>
    </recommendedName>
</protein>
<sequence length="122" mass="13951">MSKQNDKSSVITWQHSDQLDPRAIPLDKDGKLNKKIVLNRLKESFNFPDYFGNNWDAAYDLLLDQVDQLEGPVLWLFSIDDKSEVDETDLEVWGQLMKDLCAYAEPLGVQLRVIVQVGSKPV</sequence>
<dbReference type="EMBL" id="NEFY01000001">
    <property type="protein sequence ID" value="OZC37728.1"/>
    <property type="molecule type" value="Genomic_DNA"/>
</dbReference>
<proteinExistence type="inferred from homology"/>
<evidence type="ECO:0000259" key="2">
    <source>
        <dbReference type="Pfam" id="PF01337"/>
    </source>
</evidence>
<dbReference type="Gene3D" id="3.30.370.10">
    <property type="entry name" value="Barstar-like"/>
    <property type="match status" value="1"/>
</dbReference>
<gene>
    <name evidence="3" type="ORF">B9Q17_14395</name>
</gene>
<comment type="caution">
    <text evidence="3">The sequence shown here is derived from an EMBL/GenBank/DDBJ whole genome shotgun (WGS) entry which is preliminary data.</text>
</comment>
<accession>A0A7Z1DXA6</accession>
<dbReference type="RefSeq" id="WP_094623795.1">
    <property type="nucleotide sequence ID" value="NZ_NEFY01000001.1"/>
</dbReference>
<evidence type="ECO:0000256" key="1">
    <source>
        <dbReference type="ARBA" id="ARBA00006845"/>
    </source>
</evidence>
<feature type="domain" description="Barstar (barnase inhibitor)" evidence="2">
    <location>
        <begin position="26"/>
        <end position="115"/>
    </location>
</feature>
<keyword evidence="4" id="KW-1185">Reference proteome</keyword>
<name>A0A7Z1DXA6_9GAMM</name>
<dbReference type="InterPro" id="IPR000468">
    <property type="entry name" value="Barstar"/>
</dbReference>